<sequence length="196" mass="21282">MNIQSSAASQDGDLYDLDNLLPKFTEPLIMPFSHTGFQAESHSTSTIVPLDSNQEPETLTPSCILHTSFSLLSVDFDTDADSDSESIHETLPMPAAQFKIGEKVPVKGKQLKVTVVTYPPWQAYRDILDRCRAHFQAKLAQKGGKYHEGETGDDNGDKNTHEGQGAELEDKKEGSAKLGGGAGQYGGRGEETIPQC</sequence>
<reference evidence="2 3" key="1">
    <citation type="submission" date="2014-04" db="EMBL/GenBank/DDBJ databases">
        <title>Evolutionary Origins and Diversification of the Mycorrhizal Mutualists.</title>
        <authorList>
            <consortium name="DOE Joint Genome Institute"/>
            <consortium name="Mycorrhizal Genomics Consortium"/>
            <person name="Kohler A."/>
            <person name="Kuo A."/>
            <person name="Nagy L.G."/>
            <person name="Floudas D."/>
            <person name="Copeland A."/>
            <person name="Barry K.W."/>
            <person name="Cichocki N."/>
            <person name="Veneault-Fourrey C."/>
            <person name="LaButti K."/>
            <person name="Lindquist E.A."/>
            <person name="Lipzen A."/>
            <person name="Lundell T."/>
            <person name="Morin E."/>
            <person name="Murat C."/>
            <person name="Riley R."/>
            <person name="Ohm R."/>
            <person name="Sun H."/>
            <person name="Tunlid A."/>
            <person name="Henrissat B."/>
            <person name="Grigoriev I.V."/>
            <person name="Hibbett D.S."/>
            <person name="Martin F."/>
        </authorList>
    </citation>
    <scope>NUCLEOTIDE SEQUENCE [LARGE SCALE GENOMIC DNA]</scope>
    <source>
        <strain evidence="2 3">FD-317 M1</strain>
    </source>
</reference>
<feature type="region of interest" description="Disordered" evidence="1">
    <location>
        <begin position="140"/>
        <end position="196"/>
    </location>
</feature>
<evidence type="ECO:0000256" key="1">
    <source>
        <dbReference type="SAM" id="MobiDB-lite"/>
    </source>
</evidence>
<dbReference type="Proteomes" id="UP000053593">
    <property type="component" value="Unassembled WGS sequence"/>
</dbReference>
<feature type="compositionally biased region" description="Basic and acidic residues" evidence="1">
    <location>
        <begin position="145"/>
        <end position="161"/>
    </location>
</feature>
<evidence type="ECO:0000313" key="2">
    <source>
        <dbReference type="EMBL" id="KIK57194.1"/>
    </source>
</evidence>
<dbReference type="EMBL" id="KN834792">
    <property type="protein sequence ID" value="KIK57194.1"/>
    <property type="molecule type" value="Genomic_DNA"/>
</dbReference>
<accession>A0A0D0C436</accession>
<keyword evidence="3" id="KW-1185">Reference proteome</keyword>
<proteinExistence type="predicted"/>
<evidence type="ECO:0000313" key="3">
    <source>
        <dbReference type="Proteomes" id="UP000053593"/>
    </source>
</evidence>
<organism evidence="2 3">
    <name type="scientific">Collybiopsis luxurians FD-317 M1</name>
    <dbReference type="NCBI Taxonomy" id="944289"/>
    <lineage>
        <taxon>Eukaryota</taxon>
        <taxon>Fungi</taxon>
        <taxon>Dikarya</taxon>
        <taxon>Basidiomycota</taxon>
        <taxon>Agaricomycotina</taxon>
        <taxon>Agaricomycetes</taxon>
        <taxon>Agaricomycetidae</taxon>
        <taxon>Agaricales</taxon>
        <taxon>Marasmiineae</taxon>
        <taxon>Omphalotaceae</taxon>
        <taxon>Collybiopsis</taxon>
        <taxon>Collybiopsis luxurians</taxon>
    </lineage>
</organism>
<protein>
    <submittedName>
        <fullName evidence="2">Uncharacterized protein</fullName>
    </submittedName>
</protein>
<gene>
    <name evidence="2" type="ORF">GYMLUDRAFT_46444</name>
</gene>
<dbReference type="AlphaFoldDB" id="A0A0D0C436"/>
<dbReference type="HOGENOM" id="CLU_1390386_0_0_1"/>
<feature type="compositionally biased region" description="Gly residues" evidence="1">
    <location>
        <begin position="177"/>
        <end position="187"/>
    </location>
</feature>
<name>A0A0D0C436_9AGAR</name>